<accession>A0A830CHJ7</accession>
<protein>
    <submittedName>
        <fullName evidence="3">Auxin-induced protein 6b</fullName>
    </submittedName>
</protein>
<reference evidence="3" key="1">
    <citation type="submission" date="2020-07" db="EMBL/GenBank/DDBJ databases">
        <title>Ethylene signaling mediates host invasion by parasitic plants.</title>
        <authorList>
            <person name="Yoshida S."/>
        </authorList>
    </citation>
    <scope>NUCLEOTIDE SEQUENCE</scope>
    <source>
        <strain evidence="3">Okayama</strain>
    </source>
</reference>
<organism evidence="3 4">
    <name type="scientific">Phtheirospermum japonicum</name>
    <dbReference type="NCBI Taxonomy" id="374723"/>
    <lineage>
        <taxon>Eukaryota</taxon>
        <taxon>Viridiplantae</taxon>
        <taxon>Streptophyta</taxon>
        <taxon>Embryophyta</taxon>
        <taxon>Tracheophyta</taxon>
        <taxon>Spermatophyta</taxon>
        <taxon>Magnoliopsida</taxon>
        <taxon>eudicotyledons</taxon>
        <taxon>Gunneridae</taxon>
        <taxon>Pentapetalae</taxon>
        <taxon>asterids</taxon>
        <taxon>lamiids</taxon>
        <taxon>Lamiales</taxon>
        <taxon>Orobanchaceae</taxon>
        <taxon>Orobanchaceae incertae sedis</taxon>
        <taxon>Phtheirospermum</taxon>
    </lineage>
</organism>
<comment type="similarity">
    <text evidence="1">Belongs to the ARG7 family.</text>
</comment>
<gene>
    <name evidence="3" type="ORF">PHJA_001993800</name>
</gene>
<keyword evidence="4" id="KW-1185">Reference proteome</keyword>
<dbReference type="AlphaFoldDB" id="A0A830CHJ7"/>
<feature type="region of interest" description="Disordered" evidence="2">
    <location>
        <begin position="26"/>
        <end position="49"/>
    </location>
</feature>
<name>A0A830CHJ7_9LAMI</name>
<dbReference type="Proteomes" id="UP000653305">
    <property type="component" value="Unassembled WGS sequence"/>
</dbReference>
<comment type="caution">
    <text evidence="3">The sequence shown here is derived from an EMBL/GenBank/DDBJ whole genome shotgun (WGS) entry which is preliminary data.</text>
</comment>
<dbReference type="Pfam" id="PF02519">
    <property type="entry name" value="Auxin_inducible"/>
    <property type="match status" value="1"/>
</dbReference>
<dbReference type="EMBL" id="BMAC01000529">
    <property type="protein sequence ID" value="GFP98499.1"/>
    <property type="molecule type" value="Genomic_DNA"/>
</dbReference>
<sequence>MITQIVRLRHVVKRWKNKSLKRSSTLCYSSSSSDTDESADAHPATPSGSVAVYVGSERRRFVIPTRFLNLPVFVRAPRPGGGGVWVSGRRRSGSALRNRFFQRRPPVSRRRRGEISRSRGSRSFPRSFLKRGAVVLVLLHPIPAQC</sequence>
<evidence type="ECO:0000313" key="3">
    <source>
        <dbReference type="EMBL" id="GFP98499.1"/>
    </source>
</evidence>
<evidence type="ECO:0000256" key="2">
    <source>
        <dbReference type="SAM" id="MobiDB-lite"/>
    </source>
</evidence>
<dbReference type="GO" id="GO:0009733">
    <property type="term" value="P:response to auxin"/>
    <property type="evidence" value="ECO:0007669"/>
    <property type="project" value="InterPro"/>
</dbReference>
<proteinExistence type="inferred from homology"/>
<evidence type="ECO:0000256" key="1">
    <source>
        <dbReference type="ARBA" id="ARBA00006974"/>
    </source>
</evidence>
<evidence type="ECO:0000313" key="4">
    <source>
        <dbReference type="Proteomes" id="UP000653305"/>
    </source>
</evidence>
<dbReference type="InterPro" id="IPR003676">
    <property type="entry name" value="SAUR_fam"/>
</dbReference>